<evidence type="ECO:0000313" key="2">
    <source>
        <dbReference type="EMBL" id="KAJ3567134.1"/>
    </source>
</evidence>
<dbReference type="PANTHER" id="PTHR46312:SF2">
    <property type="entry name" value="NUCLEOTIDE-BINDING OLIGOMERIZATION DOMAIN-CONTAINING PROTEIN 2-LIKE"/>
    <property type="match status" value="1"/>
</dbReference>
<dbReference type="Gene3D" id="1.25.10.10">
    <property type="entry name" value="Leucine-rich Repeat Variant"/>
    <property type="match status" value="2"/>
</dbReference>
<feature type="domain" description="NACHT" evidence="1">
    <location>
        <begin position="434"/>
        <end position="561"/>
    </location>
</feature>
<dbReference type="Pfam" id="PF05729">
    <property type="entry name" value="NACHT"/>
    <property type="match status" value="1"/>
</dbReference>
<protein>
    <recommendedName>
        <fullName evidence="1">NACHT domain-containing protein</fullName>
    </recommendedName>
</protein>
<comment type="caution">
    <text evidence="2">The sequence shown here is derived from an EMBL/GenBank/DDBJ whole genome shotgun (WGS) entry which is preliminary data.</text>
</comment>
<keyword evidence="3" id="KW-1185">Reference proteome</keyword>
<name>A0A9W8NBQ3_9PEZI</name>
<organism evidence="2 3">
    <name type="scientific">Xylaria arbuscula</name>
    <dbReference type="NCBI Taxonomy" id="114810"/>
    <lineage>
        <taxon>Eukaryota</taxon>
        <taxon>Fungi</taxon>
        <taxon>Dikarya</taxon>
        <taxon>Ascomycota</taxon>
        <taxon>Pezizomycotina</taxon>
        <taxon>Sordariomycetes</taxon>
        <taxon>Xylariomycetidae</taxon>
        <taxon>Xylariales</taxon>
        <taxon>Xylariaceae</taxon>
        <taxon>Xylaria</taxon>
    </lineage>
</organism>
<accession>A0A9W8NBQ3</accession>
<sequence length="1637" mass="187937">MNKLTTKSSAPSRVRSGVRLDQVYPPTNKHIDTEVDIIAIHGLDTHSPQTWEWKTPGSREPPVNWLSHEKLLPKRVPSARIFTCDWPSDLFESSEFTQKRFEEFARLLLAGIDARPSAPTSSKHKERPILFIASCLGGVILMKALVMASREYIAIRNATRGIVFLSTPFDGTSFRDVAAWADPGLKALALISNKKVSNLLNQTKPSFDLQELCSNFTAICHDEIEPECIAAFYELGKTSLLRKVAPWLPDFLAQLKPLVDERSGTLQIIRSPVPLHRRHVEMNKFPLPCCYRHNHDHDPECNPGCSHKCDTQCENIDYQLISGRIQAIFAKICEGRPIEKADEHILKACYKDENLQVVRITGESLPMERCYINLVIVEHSANKSMRDQARASQSSFLPLHKRLKIETPCEDIRIDMQHLFDPRKGHDGKIVRPRRILIRSQAGVGKSTLCKKIVHDFIHHSRWHNMFNRILWIPLRNLKILDKANCNLKAMFRQEYFANVSKGEELAEELWTELEADKFENTVFILDGLDEVYEGLDRGHYMFNLLDTLLNFPTVIVTSRPHVSFGRREFDLELETIGFYPDQVQSYIRSVITVRGEKEEYHPDQQKIQGLESLLEKHPLLQGLVRIPIQLDALCYIWSSDNDGGNSNGLLNAPTLTTMTGIYQVIVERLWKKDIVRLEKDNGKRTLVQRDVDNLPLRHAENYVREERDFLEKLAFTGMLGDVINFPPFYLAEIFSDEDSRFLFETTLSKLSFIRTSNPSSKNPTYHFLHLTFQEYFAARYFVRQWKAGKPLLHGKGELATVDTFFMYYKYDARYDIFWRFVTGILCLQGEEMRRLSHLIEGEPRDLVGPVHQRFVMHCLSEVPLEQEYFAAIRKRLEQQLGSWATFECNFLGESRLPRNIEFPENLLEKILLESVTTLERTTLIDSLTHRPNISARVMRLISSWLQDDVRWGVNSTILHGFVQEHHGELDNEVPQAIVMLLGDKSKQIQVSAIQILHYWSPLKNDILGAVVRQAMEGEGPVQLTAINLLGEQPQLDNQVVDGLIALLERITYLEDLILINEQRSIDCRKVHRIVERRSTGTLFDLQKVIIDALVDQKQTRGQLPFSALSMLRSSNFEYRRVAIRILENWANSFGDNIDVIAELLDDKEFPFRFEIIKDLYRISKPKNKILYIVRAELENQNPQVRHQCITALRTLRELDHEIIEAVATRLGDEVDHVRWEAGQLLSGRRQLSDGVLDAIKVRLQDRSEHDDIRRTAIETLTRQSQPSDDILEVIKARALDTSEHPDVRATAIGILISRGTRIINDIHDMIIVWLQDKDTSIRSVVLDALKSWPQPGDRIVEEVVAQIKQNSEFISKKALSVLEKWPQLGDTNIDAIITLLSTTQPRSLRSLAANVVRNQPQPKRSVVEILVKQLNDSKFYNGVSHKYSILCALANWTQLDDTALSVATKKLADWGGDVLGDKIRELFRNQKARPGNEIINAIGKIIDREYPDGARQAALKIMGGIPDLSDEWLVTIAADYIRDGFTPLSSSTVINLLAFDVLRAQAILPFECLKPYMKLVYKHLLWKSRDEHVYWLTEKEQSFIVFGARRVEWKLTSNSTGSGDHNQWLHHHIPMWLEEFRVSSQASEPTSSLWPD</sequence>
<dbReference type="InterPro" id="IPR029058">
    <property type="entry name" value="AB_hydrolase_fold"/>
</dbReference>
<dbReference type="InterPro" id="IPR011989">
    <property type="entry name" value="ARM-like"/>
</dbReference>
<dbReference type="PROSITE" id="PS50837">
    <property type="entry name" value="NACHT"/>
    <property type="match status" value="1"/>
</dbReference>
<dbReference type="EMBL" id="JANPWZ010001273">
    <property type="protein sequence ID" value="KAJ3567134.1"/>
    <property type="molecule type" value="Genomic_DNA"/>
</dbReference>
<dbReference type="Gene3D" id="3.40.50.300">
    <property type="entry name" value="P-loop containing nucleotide triphosphate hydrolases"/>
    <property type="match status" value="1"/>
</dbReference>
<dbReference type="InterPro" id="IPR007111">
    <property type="entry name" value="NACHT_NTPase"/>
</dbReference>
<dbReference type="VEuPathDB" id="FungiDB:F4678DRAFT_483902"/>
<dbReference type="InterPro" id="IPR055496">
    <property type="entry name" value="DUF7068"/>
</dbReference>
<gene>
    <name evidence="2" type="ORF">NPX13_g6876</name>
</gene>
<dbReference type="VEuPathDB" id="FungiDB:F4678DRAFT_427013"/>
<dbReference type="SUPFAM" id="SSF48371">
    <property type="entry name" value="ARM repeat"/>
    <property type="match status" value="1"/>
</dbReference>
<evidence type="ECO:0000259" key="1">
    <source>
        <dbReference type="PROSITE" id="PS50837"/>
    </source>
</evidence>
<reference evidence="2" key="1">
    <citation type="submission" date="2022-07" db="EMBL/GenBank/DDBJ databases">
        <title>Genome Sequence of Xylaria arbuscula.</title>
        <authorList>
            <person name="Buettner E."/>
        </authorList>
    </citation>
    <scope>NUCLEOTIDE SEQUENCE</scope>
    <source>
        <strain evidence="2">VT107</strain>
    </source>
</reference>
<dbReference type="InterPro" id="IPR027417">
    <property type="entry name" value="P-loop_NTPase"/>
</dbReference>
<dbReference type="Proteomes" id="UP001148614">
    <property type="component" value="Unassembled WGS sequence"/>
</dbReference>
<dbReference type="PANTHER" id="PTHR46312">
    <property type="entry name" value="NACHT DOMAIN-CONTAINING PROTEIN"/>
    <property type="match status" value="1"/>
</dbReference>
<dbReference type="InterPro" id="IPR016024">
    <property type="entry name" value="ARM-type_fold"/>
</dbReference>
<evidence type="ECO:0000313" key="3">
    <source>
        <dbReference type="Proteomes" id="UP001148614"/>
    </source>
</evidence>
<dbReference type="SUPFAM" id="SSF52540">
    <property type="entry name" value="P-loop containing nucleoside triphosphate hydrolases"/>
    <property type="match status" value="1"/>
</dbReference>
<proteinExistence type="predicted"/>
<dbReference type="SUPFAM" id="SSF53474">
    <property type="entry name" value="alpha/beta-Hydrolases"/>
    <property type="match status" value="1"/>
</dbReference>
<dbReference type="Pfam" id="PF23238">
    <property type="entry name" value="DUF7068"/>
    <property type="match status" value="1"/>
</dbReference>